<evidence type="ECO:0000313" key="2">
    <source>
        <dbReference type="EMBL" id="GAA4499832.1"/>
    </source>
</evidence>
<proteinExistence type="predicted"/>
<dbReference type="EMBL" id="BAABHF010000024">
    <property type="protein sequence ID" value="GAA4499832.1"/>
    <property type="molecule type" value="Genomic_DNA"/>
</dbReference>
<evidence type="ECO:0000313" key="3">
    <source>
        <dbReference type="Proteomes" id="UP001500503"/>
    </source>
</evidence>
<dbReference type="RefSeq" id="WP_345467293.1">
    <property type="nucleotide sequence ID" value="NZ_BAABHF010000024.1"/>
</dbReference>
<organism evidence="2 3">
    <name type="scientific">Actinoallomurus oryzae</name>
    <dbReference type="NCBI Taxonomy" id="502180"/>
    <lineage>
        <taxon>Bacteria</taxon>
        <taxon>Bacillati</taxon>
        <taxon>Actinomycetota</taxon>
        <taxon>Actinomycetes</taxon>
        <taxon>Streptosporangiales</taxon>
        <taxon>Thermomonosporaceae</taxon>
        <taxon>Actinoallomurus</taxon>
    </lineage>
</organism>
<sequence length="48" mass="5260">MVIVSTTAIGVKPLVGFLSDRVRGTRKAHLMILSWYFALILVVFGLVA</sequence>
<keyword evidence="3" id="KW-1185">Reference proteome</keyword>
<accession>A0ABP8QCA9</accession>
<keyword evidence="1" id="KW-0472">Membrane</keyword>
<feature type="transmembrane region" description="Helical" evidence="1">
    <location>
        <begin position="28"/>
        <end position="47"/>
    </location>
</feature>
<gene>
    <name evidence="2" type="ORF">GCM10023191_047380</name>
</gene>
<comment type="caution">
    <text evidence="2">The sequence shown here is derived from an EMBL/GenBank/DDBJ whole genome shotgun (WGS) entry which is preliminary data.</text>
</comment>
<evidence type="ECO:0000256" key="1">
    <source>
        <dbReference type="SAM" id="Phobius"/>
    </source>
</evidence>
<keyword evidence="1" id="KW-0812">Transmembrane</keyword>
<protein>
    <submittedName>
        <fullName evidence="2">Uncharacterized protein</fullName>
    </submittedName>
</protein>
<keyword evidence="1" id="KW-1133">Transmembrane helix</keyword>
<name>A0ABP8QCA9_9ACTN</name>
<dbReference type="Proteomes" id="UP001500503">
    <property type="component" value="Unassembled WGS sequence"/>
</dbReference>
<reference evidence="3" key="1">
    <citation type="journal article" date="2019" name="Int. J. Syst. Evol. Microbiol.">
        <title>The Global Catalogue of Microorganisms (GCM) 10K type strain sequencing project: providing services to taxonomists for standard genome sequencing and annotation.</title>
        <authorList>
            <consortium name="The Broad Institute Genomics Platform"/>
            <consortium name="The Broad Institute Genome Sequencing Center for Infectious Disease"/>
            <person name="Wu L."/>
            <person name="Ma J."/>
        </authorList>
    </citation>
    <scope>NUCLEOTIDE SEQUENCE [LARGE SCALE GENOMIC DNA]</scope>
    <source>
        <strain evidence="3">JCM 17933</strain>
    </source>
</reference>